<dbReference type="EMBL" id="CADCVR010000087">
    <property type="protein sequence ID" value="CAA9513334.1"/>
    <property type="molecule type" value="Genomic_DNA"/>
</dbReference>
<evidence type="ECO:0000313" key="5">
    <source>
        <dbReference type="EMBL" id="CAA9513334.1"/>
    </source>
</evidence>
<dbReference type="InterPro" id="IPR000835">
    <property type="entry name" value="HTH_MarR-typ"/>
</dbReference>
<dbReference type="InterPro" id="IPR036388">
    <property type="entry name" value="WH-like_DNA-bd_sf"/>
</dbReference>
<keyword evidence="2" id="KW-0238">DNA-binding</keyword>
<feature type="domain" description="HTH marR-type" evidence="4">
    <location>
        <begin position="8"/>
        <end position="143"/>
    </location>
</feature>
<sequence length="154" mass="16752">MSDAVPKPPPLLGALMRVPLDYAYERLIAALHAEGFTDVVPAHLAVLRYPGPSGRRPVQLAADANLSRQAMNYLLGQLESLGYIERRPDEDDGRGQRVYATERGEDLITVARAAVRALEDEWAGALGRADLETLRDILTRLNRHVAAARGGAAT</sequence>
<dbReference type="PANTHER" id="PTHR33164:SF43">
    <property type="entry name" value="HTH-TYPE TRANSCRIPTIONAL REPRESSOR YETL"/>
    <property type="match status" value="1"/>
</dbReference>
<accession>A0A6J4T4P2</accession>
<dbReference type="Gene3D" id="1.10.10.10">
    <property type="entry name" value="Winged helix-like DNA-binding domain superfamily/Winged helix DNA-binding domain"/>
    <property type="match status" value="1"/>
</dbReference>
<gene>
    <name evidence="5" type="ORF">AVDCRST_MAG53-2903</name>
</gene>
<keyword evidence="1" id="KW-0805">Transcription regulation</keyword>
<dbReference type="GO" id="GO:0003700">
    <property type="term" value="F:DNA-binding transcription factor activity"/>
    <property type="evidence" value="ECO:0007669"/>
    <property type="project" value="InterPro"/>
</dbReference>
<keyword evidence="3" id="KW-0804">Transcription</keyword>
<dbReference type="SUPFAM" id="SSF46785">
    <property type="entry name" value="Winged helix' DNA-binding domain"/>
    <property type="match status" value="1"/>
</dbReference>
<dbReference type="GO" id="GO:0003677">
    <property type="term" value="F:DNA binding"/>
    <property type="evidence" value="ECO:0007669"/>
    <property type="project" value="UniProtKB-KW"/>
</dbReference>
<dbReference type="InterPro" id="IPR036390">
    <property type="entry name" value="WH_DNA-bd_sf"/>
</dbReference>
<proteinExistence type="predicted"/>
<dbReference type="PRINTS" id="PR00598">
    <property type="entry name" value="HTHMARR"/>
</dbReference>
<dbReference type="SMART" id="SM00347">
    <property type="entry name" value="HTH_MARR"/>
    <property type="match status" value="1"/>
</dbReference>
<organism evidence="5">
    <name type="scientific">uncultured Solirubrobacteraceae bacterium</name>
    <dbReference type="NCBI Taxonomy" id="1162706"/>
    <lineage>
        <taxon>Bacteria</taxon>
        <taxon>Bacillati</taxon>
        <taxon>Actinomycetota</taxon>
        <taxon>Thermoleophilia</taxon>
        <taxon>Solirubrobacterales</taxon>
        <taxon>Solirubrobacteraceae</taxon>
        <taxon>environmental samples</taxon>
    </lineage>
</organism>
<dbReference type="PROSITE" id="PS01117">
    <property type="entry name" value="HTH_MARR_1"/>
    <property type="match status" value="1"/>
</dbReference>
<dbReference type="PANTHER" id="PTHR33164">
    <property type="entry name" value="TRANSCRIPTIONAL REGULATOR, MARR FAMILY"/>
    <property type="match status" value="1"/>
</dbReference>
<protein>
    <recommendedName>
        <fullName evidence="4">HTH marR-type domain-containing protein</fullName>
    </recommendedName>
</protein>
<dbReference type="Pfam" id="PF12802">
    <property type="entry name" value="MarR_2"/>
    <property type="match status" value="1"/>
</dbReference>
<dbReference type="InterPro" id="IPR023187">
    <property type="entry name" value="Tscrpt_reg_MarR-type_CS"/>
</dbReference>
<evidence type="ECO:0000259" key="4">
    <source>
        <dbReference type="PROSITE" id="PS50995"/>
    </source>
</evidence>
<dbReference type="InterPro" id="IPR039422">
    <property type="entry name" value="MarR/SlyA-like"/>
</dbReference>
<evidence type="ECO:0000256" key="1">
    <source>
        <dbReference type="ARBA" id="ARBA00023015"/>
    </source>
</evidence>
<dbReference type="GO" id="GO:0006950">
    <property type="term" value="P:response to stress"/>
    <property type="evidence" value="ECO:0007669"/>
    <property type="project" value="TreeGrafter"/>
</dbReference>
<evidence type="ECO:0000256" key="3">
    <source>
        <dbReference type="ARBA" id="ARBA00023163"/>
    </source>
</evidence>
<reference evidence="5" key="1">
    <citation type="submission" date="2020-02" db="EMBL/GenBank/DDBJ databases">
        <authorList>
            <person name="Meier V. D."/>
        </authorList>
    </citation>
    <scope>NUCLEOTIDE SEQUENCE</scope>
    <source>
        <strain evidence="5">AVDCRST_MAG53</strain>
    </source>
</reference>
<dbReference type="PROSITE" id="PS50995">
    <property type="entry name" value="HTH_MARR_2"/>
    <property type="match status" value="1"/>
</dbReference>
<dbReference type="AlphaFoldDB" id="A0A6J4T4P2"/>
<evidence type="ECO:0000256" key="2">
    <source>
        <dbReference type="ARBA" id="ARBA00023125"/>
    </source>
</evidence>
<name>A0A6J4T4P2_9ACTN</name>